<evidence type="ECO:0000313" key="3">
    <source>
        <dbReference type="Proteomes" id="UP000016023"/>
    </source>
</evidence>
<sequence>MQQIMKEVIFIRSNIDKWRATEEVISRASKESPDRLAEIYTDLTADLAFAQTHYSDSRITIYLNNLASALHNEIYHNKREKWTRLITFWTKEVPDVMWHERRLLGVSFLLFALSVLVGVVSTLGDQSFPRIILGDSYMDLTMENIANGQPMGIYGMEEPSSMFIGITLNNIMVSFYVFVSGVLTSFAPGWMLFSNGIMVGCFDTFFYQHNLLGESLMATMLHGTLELSSIVVAGAAGLAMGNSWLFPGTYSRLESFKRGARRGMKIVVGTVPIFIVAGFIESFLTRHTRMGDGYRLAIISASAIFILFYFIYLPYKRNHHAKSKETNTPLQDSLLR</sequence>
<proteinExistence type="predicted"/>
<feature type="transmembrane region" description="Helical" evidence="1">
    <location>
        <begin position="266"/>
        <end position="284"/>
    </location>
</feature>
<gene>
    <name evidence="2" type="ORF">HMPREF9140_01392</name>
</gene>
<dbReference type="AlphaFoldDB" id="H1Q3A4"/>
<feature type="transmembrane region" description="Helical" evidence="1">
    <location>
        <begin position="103"/>
        <end position="123"/>
    </location>
</feature>
<dbReference type="eggNOG" id="COG1300">
    <property type="taxonomic scope" value="Bacteria"/>
</dbReference>
<name>H1Q3A4_9BACT</name>
<feature type="transmembrane region" description="Helical" evidence="1">
    <location>
        <begin position="227"/>
        <end position="246"/>
    </location>
</feature>
<dbReference type="Proteomes" id="UP000016023">
    <property type="component" value="Unassembled WGS sequence"/>
</dbReference>
<dbReference type="PANTHER" id="PTHR35337:SF1">
    <property type="entry name" value="SLR1478 PROTEIN"/>
    <property type="match status" value="1"/>
</dbReference>
<feature type="transmembrane region" description="Helical" evidence="1">
    <location>
        <begin position="190"/>
        <end position="207"/>
    </location>
</feature>
<keyword evidence="1" id="KW-0812">Transmembrane</keyword>
<keyword evidence="1" id="KW-1133">Transmembrane helix</keyword>
<evidence type="ECO:0000256" key="1">
    <source>
        <dbReference type="SAM" id="Phobius"/>
    </source>
</evidence>
<keyword evidence="1" id="KW-0472">Membrane</keyword>
<protein>
    <recommendedName>
        <fullName evidence="4">Stage II sporulation protein M</fullName>
    </recommendedName>
</protein>
<dbReference type="InterPro" id="IPR002798">
    <property type="entry name" value="SpoIIM-like"/>
</dbReference>
<feature type="transmembrane region" description="Helical" evidence="1">
    <location>
        <begin position="296"/>
        <end position="315"/>
    </location>
</feature>
<comment type="caution">
    <text evidence="2">The sequence shown here is derived from an EMBL/GenBank/DDBJ whole genome shotgun (WGS) entry which is preliminary data.</text>
</comment>
<dbReference type="HOGENOM" id="CLU_069787_0_0_10"/>
<feature type="transmembrane region" description="Helical" evidence="1">
    <location>
        <begin position="162"/>
        <end position="183"/>
    </location>
</feature>
<dbReference type="PATRIC" id="fig|883158.3.peg.1386"/>
<keyword evidence="3" id="KW-1185">Reference proteome</keyword>
<dbReference type="PANTHER" id="PTHR35337">
    <property type="entry name" value="SLR1478 PROTEIN"/>
    <property type="match status" value="1"/>
</dbReference>
<dbReference type="EMBL" id="AGWK01000037">
    <property type="protein sequence ID" value="EHO69518.1"/>
    <property type="molecule type" value="Genomic_DNA"/>
</dbReference>
<dbReference type="Pfam" id="PF01944">
    <property type="entry name" value="SpoIIM"/>
    <property type="match status" value="1"/>
</dbReference>
<reference evidence="2 3" key="1">
    <citation type="submission" date="2011-12" db="EMBL/GenBank/DDBJ databases">
        <title>The Genome Sequence of Prevotella micans F0438.</title>
        <authorList>
            <consortium name="The Broad Institute Genome Sequencing Platform"/>
            <person name="Earl A."/>
            <person name="Ward D."/>
            <person name="Feldgarden M."/>
            <person name="Gevers D."/>
            <person name="Izard J."/>
            <person name="Baranova O.V."/>
            <person name="Blanton J.M."/>
            <person name="Wade W.G."/>
            <person name="Dewhirst F.E."/>
            <person name="Young S.K."/>
            <person name="Zeng Q."/>
            <person name="Gargeya S."/>
            <person name="Fitzgerald M."/>
            <person name="Haas B."/>
            <person name="Abouelleil A."/>
            <person name="Alvarado L."/>
            <person name="Arachchi H.M."/>
            <person name="Berlin A."/>
            <person name="Chapman S.B."/>
            <person name="Gearin G."/>
            <person name="Goldberg J."/>
            <person name="Griggs A."/>
            <person name="Gujja S."/>
            <person name="Hansen M."/>
            <person name="Heiman D."/>
            <person name="Howarth C."/>
            <person name="Larimer J."/>
            <person name="Lui A."/>
            <person name="MacDonald P.J.P."/>
            <person name="McCowen C."/>
            <person name="Montmayeur A."/>
            <person name="Murphy C."/>
            <person name="Neiman D."/>
            <person name="Pearson M."/>
            <person name="Priest M."/>
            <person name="Roberts A."/>
            <person name="Saif S."/>
            <person name="Shea T."/>
            <person name="Sisk P."/>
            <person name="Stolte C."/>
            <person name="Sykes S."/>
            <person name="Wortman J."/>
            <person name="Nusbaum C."/>
            <person name="Birren B."/>
        </authorList>
    </citation>
    <scope>NUCLEOTIDE SEQUENCE [LARGE SCALE GENOMIC DNA]</scope>
    <source>
        <strain evidence="2 3">F0438</strain>
    </source>
</reference>
<organism evidence="2 3">
    <name type="scientific">Prevotella micans F0438</name>
    <dbReference type="NCBI Taxonomy" id="883158"/>
    <lineage>
        <taxon>Bacteria</taxon>
        <taxon>Pseudomonadati</taxon>
        <taxon>Bacteroidota</taxon>
        <taxon>Bacteroidia</taxon>
        <taxon>Bacteroidales</taxon>
        <taxon>Prevotellaceae</taxon>
        <taxon>Prevotella</taxon>
    </lineage>
</organism>
<dbReference type="STRING" id="883158.HMPREF9140_01392"/>
<evidence type="ECO:0008006" key="4">
    <source>
        <dbReference type="Google" id="ProtNLM"/>
    </source>
</evidence>
<evidence type="ECO:0000313" key="2">
    <source>
        <dbReference type="EMBL" id="EHO69518.1"/>
    </source>
</evidence>
<accession>H1Q3A4</accession>